<dbReference type="RefSeq" id="WP_113614730.1">
    <property type="nucleotide sequence ID" value="NZ_QFFJ01000001.1"/>
</dbReference>
<evidence type="ECO:0000256" key="1">
    <source>
        <dbReference type="SAM" id="SignalP"/>
    </source>
</evidence>
<protein>
    <recommendedName>
        <fullName evidence="4">Methane oxygenase PmoA</fullName>
    </recommendedName>
</protein>
<evidence type="ECO:0000313" key="2">
    <source>
        <dbReference type="EMBL" id="RBL92130.1"/>
    </source>
</evidence>
<reference evidence="2 3" key="1">
    <citation type="submission" date="2018-05" db="EMBL/GenBank/DDBJ databases">
        <title>Chitinophaga sp. K3CV102501T nov., isolated from isolated from a monsoon evergreen broad-leaved forest soil.</title>
        <authorList>
            <person name="Lv Y."/>
        </authorList>
    </citation>
    <scope>NUCLEOTIDE SEQUENCE [LARGE SCALE GENOMIC DNA]</scope>
    <source>
        <strain evidence="2 3">GDMCC 1.1325</strain>
    </source>
</reference>
<organism evidence="2 3">
    <name type="scientific">Chitinophaga flava</name>
    <dbReference type="NCBI Taxonomy" id="2259036"/>
    <lineage>
        <taxon>Bacteria</taxon>
        <taxon>Pseudomonadati</taxon>
        <taxon>Bacteroidota</taxon>
        <taxon>Chitinophagia</taxon>
        <taxon>Chitinophagales</taxon>
        <taxon>Chitinophagaceae</taxon>
        <taxon>Chitinophaga</taxon>
    </lineage>
</organism>
<evidence type="ECO:0000313" key="3">
    <source>
        <dbReference type="Proteomes" id="UP000253410"/>
    </source>
</evidence>
<sequence length="413" mass="45944">MKTNTYSTPLLVLGLLWAVFPASAQLIARYTVQAGPTDRNNCIVHTRLNTPADASTLVMEEVAGKKRVPVNVSVADGEVWWVLSGHTPAGTKRFYELKKGSLKTTTTALMHITDKNGALILQEGARQILQYNYATVEPPAGSDTVYRRSAFIHPLWAPNGAVLTNAFPNAGHLHHMGIWNPWTHTLFEGRETDFWNVQKKEGKVRFVKMETVTSGSVWCGFNASQEHVAFLKNGTEKTAINEIWKVRAYAATHQGQRRCWDLSSVFSCAGDSAVTLLQYRYGGGFGLRTTPAFTAKTSEVLTSEGKTRKNADSTRARWVKITGTTPQGKAGLLIMNAPTNYDSPEPLRVWPENMEGGELMLNYSPTKMKSWKMTNGNVYTLVYRVMVYDGDITPQEAEEAWKDFAFPPVVTKE</sequence>
<dbReference type="InterPro" id="IPR029475">
    <property type="entry name" value="DUF6807"/>
</dbReference>
<keyword evidence="1" id="KW-0732">Signal</keyword>
<dbReference type="OrthoDB" id="2540540at2"/>
<dbReference type="Pfam" id="PF14100">
    <property type="entry name" value="DUF6807"/>
    <property type="match status" value="1"/>
</dbReference>
<accession>A0A365Y0V3</accession>
<name>A0A365Y0V3_9BACT</name>
<gene>
    <name evidence="2" type="ORF">DF182_05915</name>
</gene>
<feature type="signal peptide" evidence="1">
    <location>
        <begin position="1"/>
        <end position="24"/>
    </location>
</feature>
<dbReference type="EMBL" id="QFFJ01000001">
    <property type="protein sequence ID" value="RBL92130.1"/>
    <property type="molecule type" value="Genomic_DNA"/>
</dbReference>
<feature type="chain" id="PRO_5016660752" description="Methane oxygenase PmoA" evidence="1">
    <location>
        <begin position="25"/>
        <end position="413"/>
    </location>
</feature>
<dbReference type="AlphaFoldDB" id="A0A365Y0V3"/>
<dbReference type="Proteomes" id="UP000253410">
    <property type="component" value="Unassembled WGS sequence"/>
</dbReference>
<keyword evidence="3" id="KW-1185">Reference proteome</keyword>
<proteinExistence type="predicted"/>
<comment type="caution">
    <text evidence="2">The sequence shown here is derived from an EMBL/GenBank/DDBJ whole genome shotgun (WGS) entry which is preliminary data.</text>
</comment>
<evidence type="ECO:0008006" key="4">
    <source>
        <dbReference type="Google" id="ProtNLM"/>
    </source>
</evidence>